<sequence length="775" mass="87855">MHLKVYQYLLAGLIAPLLASILLYGCQEGGAKINPEIPDVISYNFHIRPILSDNCFACHGPDANKREAGLRLDTEEGAYAALKENPGKHAVIPGDPRESMLIQRIFSTDPGQMMPPPESNLKITEHDKNLIKKWIDQGGKYEKHWAFVPPEKQDLPENDKEGWSENPIDPFIFARMKANGLSPSPEAEKSYLLKRLSLDLTGLPPQVEEVKGFLNNEQSWEEMIDHYLAKPAFGERMALLWLDISRYADSFGYQNDNIRTQWPYRDWVIHAFNQNMPYDQFLTWQLAGDLLPNPSKEQLLATAFNRNHKITEEEGVIHEEYRVEYALDKTNTFSKVSLGITMECAQCHDHKYDPVSQKDYFSLYAFFNNTPEKGFEGGAGSPVRAKTPLIWVEEEDTKNILSFVNHPDTSRVAVSIMADLQDSIRPTYVLDRGVYDAPTGEPLVAGTPGVIKAFDPELPRNRLGLAKWAFADDHPLTSRVFVNLIWQEIFGKGLVPSSADFGMQGKLPTHPELLDWLAVDFREHGWDIKRLIRLIVSSATYRQSAQVEPKHMELDPENVYLARFPRLRLHAELIRDFVLSSSGLLVPEIGGPSVKPYQPAGLWEASSSGRGELNVYRQDKGDKLYRRGIYTFIKLTLPPPSLLIFDGSNRDICQVERNRTNTPLQALAMLNDPMVLEASRVLAERLNKTHENPGPAIEEAFIRILSRIPKKEEKEMMLAFYEEELARFSAEPKVAQVAVEVGEFPMLKEQQAKQSAALMQVLIALYNLEEAITKT</sequence>
<dbReference type="EMBL" id="JAANYN010000002">
    <property type="protein sequence ID" value="NHE56552.1"/>
    <property type="molecule type" value="Genomic_DNA"/>
</dbReference>
<protein>
    <submittedName>
        <fullName evidence="5">DUF1553 domain-containing protein</fullName>
    </submittedName>
</protein>
<dbReference type="PANTHER" id="PTHR35889">
    <property type="entry name" value="CYCLOINULO-OLIGOSACCHARIDE FRUCTANOTRANSFERASE-RELATED"/>
    <property type="match status" value="1"/>
</dbReference>
<comment type="caution">
    <text evidence="5">The sequence shown here is derived from an EMBL/GenBank/DDBJ whole genome shotgun (WGS) entry which is preliminary data.</text>
</comment>
<reference evidence="5 6" key="1">
    <citation type="submission" date="2020-03" db="EMBL/GenBank/DDBJ databases">
        <title>Cyclobacterium plantarum sp. nov., a marine bacterium isolated from a coastal-marine wetland.</title>
        <authorList>
            <person name="Sanchez-Porro C."/>
            <person name="Ventosa A."/>
            <person name="Amoozegar M."/>
        </authorList>
    </citation>
    <scope>NUCLEOTIDE SEQUENCE [LARGE SCALE GENOMIC DNA]</scope>
    <source>
        <strain evidence="5 6">GBPx2</strain>
    </source>
</reference>
<keyword evidence="1" id="KW-1133">Transmembrane helix</keyword>
<feature type="domain" description="Cytochrome C Planctomycete-type" evidence="4">
    <location>
        <begin position="55"/>
        <end position="118"/>
    </location>
</feature>
<keyword evidence="1" id="KW-0472">Membrane</keyword>
<feature type="domain" description="DUF1549" evidence="2">
    <location>
        <begin position="167"/>
        <end position="371"/>
    </location>
</feature>
<keyword evidence="6" id="KW-1185">Reference proteome</keyword>
<keyword evidence="1" id="KW-0812">Transmembrane</keyword>
<dbReference type="InterPro" id="IPR022655">
    <property type="entry name" value="DUF1553"/>
</dbReference>
<evidence type="ECO:0000259" key="2">
    <source>
        <dbReference type="Pfam" id="PF07583"/>
    </source>
</evidence>
<dbReference type="RefSeq" id="WP_166144548.1">
    <property type="nucleotide sequence ID" value="NZ_JAANYN010000002.1"/>
</dbReference>
<dbReference type="Proteomes" id="UP000649799">
    <property type="component" value="Unassembled WGS sequence"/>
</dbReference>
<gene>
    <name evidence="5" type="ORF">G9Q97_06970</name>
</gene>
<dbReference type="InterPro" id="IPR036909">
    <property type="entry name" value="Cyt_c-like_dom_sf"/>
</dbReference>
<evidence type="ECO:0000313" key="5">
    <source>
        <dbReference type="EMBL" id="NHE56552.1"/>
    </source>
</evidence>
<dbReference type="PROSITE" id="PS51257">
    <property type="entry name" value="PROKAR_LIPOPROTEIN"/>
    <property type="match status" value="1"/>
</dbReference>
<evidence type="ECO:0000259" key="4">
    <source>
        <dbReference type="Pfam" id="PF07635"/>
    </source>
</evidence>
<feature type="transmembrane region" description="Helical" evidence="1">
    <location>
        <begin position="7"/>
        <end position="25"/>
    </location>
</feature>
<name>A0ABX0H807_9BACT</name>
<feature type="domain" description="DUF1553" evidence="3">
    <location>
        <begin position="461"/>
        <end position="720"/>
    </location>
</feature>
<evidence type="ECO:0000259" key="3">
    <source>
        <dbReference type="Pfam" id="PF07587"/>
    </source>
</evidence>
<dbReference type="InterPro" id="IPR011429">
    <property type="entry name" value="Cyt_c_Planctomycete-type"/>
</dbReference>
<organism evidence="5 6">
    <name type="scientific">Cyclobacterium plantarum</name>
    <dbReference type="NCBI Taxonomy" id="2716263"/>
    <lineage>
        <taxon>Bacteria</taxon>
        <taxon>Pseudomonadati</taxon>
        <taxon>Bacteroidota</taxon>
        <taxon>Cytophagia</taxon>
        <taxon>Cytophagales</taxon>
        <taxon>Cyclobacteriaceae</taxon>
        <taxon>Cyclobacterium</taxon>
    </lineage>
</organism>
<dbReference type="Pfam" id="PF07587">
    <property type="entry name" value="PSD1"/>
    <property type="match status" value="1"/>
</dbReference>
<dbReference type="SUPFAM" id="SSF46626">
    <property type="entry name" value="Cytochrome c"/>
    <property type="match status" value="1"/>
</dbReference>
<dbReference type="Pfam" id="PF07635">
    <property type="entry name" value="PSCyt1"/>
    <property type="match status" value="1"/>
</dbReference>
<evidence type="ECO:0000313" key="6">
    <source>
        <dbReference type="Proteomes" id="UP000649799"/>
    </source>
</evidence>
<accession>A0ABX0H807</accession>
<dbReference type="Pfam" id="PF07583">
    <property type="entry name" value="PSCyt2"/>
    <property type="match status" value="1"/>
</dbReference>
<dbReference type="PANTHER" id="PTHR35889:SF3">
    <property type="entry name" value="F-BOX DOMAIN-CONTAINING PROTEIN"/>
    <property type="match status" value="1"/>
</dbReference>
<proteinExistence type="predicted"/>
<dbReference type="InterPro" id="IPR011444">
    <property type="entry name" value="DUF1549"/>
</dbReference>
<evidence type="ECO:0000256" key="1">
    <source>
        <dbReference type="SAM" id="Phobius"/>
    </source>
</evidence>